<dbReference type="AlphaFoldDB" id="A0A0U9HGY9"/>
<feature type="binding site" evidence="8">
    <location>
        <position position="120"/>
    </location>
    <ligand>
        <name>Zn(2+)</name>
        <dbReference type="ChEBI" id="CHEBI:29105"/>
    </ligand>
</feature>
<keyword evidence="5" id="KW-0805">Transcription regulation</keyword>
<evidence type="ECO:0000313" key="11">
    <source>
        <dbReference type="Proteomes" id="UP000062160"/>
    </source>
</evidence>
<dbReference type="InterPro" id="IPR043135">
    <property type="entry name" value="Fur_C"/>
</dbReference>
<evidence type="ECO:0000256" key="2">
    <source>
        <dbReference type="ARBA" id="ARBA00022491"/>
    </source>
</evidence>
<proteinExistence type="inferred from homology"/>
<evidence type="ECO:0000256" key="1">
    <source>
        <dbReference type="ARBA" id="ARBA00007957"/>
    </source>
</evidence>
<evidence type="ECO:0000256" key="5">
    <source>
        <dbReference type="ARBA" id="ARBA00023015"/>
    </source>
</evidence>
<dbReference type="GO" id="GO:0008270">
    <property type="term" value="F:zinc ion binding"/>
    <property type="evidence" value="ECO:0007669"/>
    <property type="project" value="TreeGrafter"/>
</dbReference>
<feature type="binding site" evidence="8">
    <location>
        <position position="160"/>
    </location>
    <ligand>
        <name>Zn(2+)</name>
        <dbReference type="ChEBI" id="CHEBI:29105"/>
    </ligand>
</feature>
<dbReference type="Gene3D" id="1.10.10.10">
    <property type="entry name" value="Winged helix-like DNA-binding domain superfamily/Winged helix DNA-binding domain"/>
    <property type="match status" value="1"/>
</dbReference>
<keyword evidence="3 8" id="KW-0479">Metal-binding</keyword>
<dbReference type="Gene3D" id="3.30.1490.190">
    <property type="match status" value="1"/>
</dbReference>
<dbReference type="STRING" id="224999.GCA_001485475_02144"/>
<dbReference type="InterPro" id="IPR036390">
    <property type="entry name" value="WH_DNA-bd_sf"/>
</dbReference>
<dbReference type="GO" id="GO:0003700">
    <property type="term" value="F:DNA-binding transcription factor activity"/>
    <property type="evidence" value="ECO:0007669"/>
    <property type="project" value="InterPro"/>
</dbReference>
<evidence type="ECO:0000256" key="3">
    <source>
        <dbReference type="ARBA" id="ARBA00022723"/>
    </source>
</evidence>
<dbReference type="FunFam" id="1.10.10.10:FF:000051">
    <property type="entry name" value="Fur family transcriptional regulator"/>
    <property type="match status" value="1"/>
</dbReference>
<feature type="binding site" evidence="8">
    <location>
        <position position="157"/>
    </location>
    <ligand>
        <name>Zn(2+)</name>
        <dbReference type="ChEBI" id="CHEBI:29105"/>
    </ligand>
</feature>
<reference evidence="10" key="1">
    <citation type="journal article" date="2016" name="Genome Announc.">
        <title>Draft Genome Sequence of the Syntrophic Lactate-Degrading Bacterium Tepidanaerobacter syntrophicus JLT.</title>
        <authorList>
            <person name="Matsuura N."/>
            <person name="Ohashi A."/>
            <person name="Tourlousse D.M."/>
            <person name="Sekiguchi Y."/>
        </authorList>
    </citation>
    <scope>NUCLEOTIDE SEQUENCE [LARGE SCALE GENOMIC DNA]</scope>
    <source>
        <strain evidence="10">JL</strain>
    </source>
</reference>
<accession>A0A0U9HGY9</accession>
<gene>
    <name evidence="10" type="ORF">TSYNT_9364</name>
</gene>
<dbReference type="InterPro" id="IPR036388">
    <property type="entry name" value="WH-like_DNA-bd_sf"/>
</dbReference>
<dbReference type="SUPFAM" id="SSF46785">
    <property type="entry name" value="Winged helix' DNA-binding domain"/>
    <property type="match status" value="1"/>
</dbReference>
<keyword evidence="2" id="KW-0678">Repressor</keyword>
<keyword evidence="11" id="KW-1185">Reference proteome</keyword>
<dbReference type="PANTHER" id="PTHR33202:SF7">
    <property type="entry name" value="FERRIC UPTAKE REGULATION PROTEIN"/>
    <property type="match status" value="1"/>
</dbReference>
<evidence type="ECO:0000256" key="7">
    <source>
        <dbReference type="ARBA" id="ARBA00023163"/>
    </source>
</evidence>
<comment type="similarity">
    <text evidence="1">Belongs to the Fur family.</text>
</comment>
<name>A0A0U9HGY9_9FIRM</name>
<protein>
    <submittedName>
        <fullName evidence="10">Fur family transcriptional regulator</fullName>
    </submittedName>
</protein>
<keyword evidence="9" id="KW-0408">Iron</keyword>
<keyword evidence="7" id="KW-0804">Transcription</keyword>
<dbReference type="CDD" id="cd07153">
    <property type="entry name" value="Fur_like"/>
    <property type="match status" value="1"/>
</dbReference>
<dbReference type="GO" id="GO:1900376">
    <property type="term" value="P:regulation of secondary metabolite biosynthetic process"/>
    <property type="evidence" value="ECO:0007669"/>
    <property type="project" value="TreeGrafter"/>
</dbReference>
<dbReference type="GO" id="GO:0000976">
    <property type="term" value="F:transcription cis-regulatory region binding"/>
    <property type="evidence" value="ECO:0007669"/>
    <property type="project" value="TreeGrafter"/>
</dbReference>
<evidence type="ECO:0000256" key="4">
    <source>
        <dbReference type="ARBA" id="ARBA00022833"/>
    </source>
</evidence>
<evidence type="ECO:0000256" key="9">
    <source>
        <dbReference type="PIRSR" id="PIRSR602481-2"/>
    </source>
</evidence>
<dbReference type="InterPro" id="IPR002481">
    <property type="entry name" value="FUR"/>
</dbReference>
<dbReference type="PANTHER" id="PTHR33202">
    <property type="entry name" value="ZINC UPTAKE REGULATION PROTEIN"/>
    <property type="match status" value="1"/>
</dbReference>
<organism evidence="10">
    <name type="scientific">Tepidanaerobacter syntrophicus</name>
    <dbReference type="NCBI Taxonomy" id="224999"/>
    <lineage>
        <taxon>Bacteria</taxon>
        <taxon>Bacillati</taxon>
        <taxon>Bacillota</taxon>
        <taxon>Clostridia</taxon>
        <taxon>Thermosediminibacterales</taxon>
        <taxon>Tepidanaerobacteraceae</taxon>
        <taxon>Tepidanaerobacter</taxon>
    </lineage>
</organism>
<keyword evidence="6" id="KW-0238">DNA-binding</keyword>
<evidence type="ECO:0000256" key="6">
    <source>
        <dbReference type="ARBA" id="ARBA00023125"/>
    </source>
</evidence>
<dbReference type="GO" id="GO:0045892">
    <property type="term" value="P:negative regulation of DNA-templated transcription"/>
    <property type="evidence" value="ECO:0007669"/>
    <property type="project" value="TreeGrafter"/>
</dbReference>
<dbReference type="EMBL" id="DF977003">
    <property type="protein sequence ID" value="GAQ26105.1"/>
    <property type="molecule type" value="Genomic_DNA"/>
</dbReference>
<evidence type="ECO:0000313" key="10">
    <source>
        <dbReference type="EMBL" id="GAQ26105.1"/>
    </source>
</evidence>
<feature type="binding site" evidence="8">
    <location>
        <position position="117"/>
    </location>
    <ligand>
        <name>Zn(2+)</name>
        <dbReference type="ChEBI" id="CHEBI:29105"/>
    </ligand>
</feature>
<sequence length="165" mass="19557">MSEAAYMPGVGILLTEEERKYRISVIEDRLKEKDLKLTPQRRVVLDVLLDNQSKHLSAEEVFEFVRKKFPDIGLATVYRTLQLFDDFGVIKKLDFNDGCYRYELSEDQRHQHHHLICIKCGKIYEFDDDLLEDLEKRIYKNNSFKVIDHAVKFFGYCKDCLKDLT</sequence>
<dbReference type="Proteomes" id="UP000062160">
    <property type="component" value="Unassembled WGS sequence"/>
</dbReference>
<comment type="cofactor">
    <cofactor evidence="8">
        <name>Zn(2+)</name>
        <dbReference type="ChEBI" id="CHEBI:29105"/>
    </cofactor>
    <text evidence="8">Binds 1 zinc ion per subunit.</text>
</comment>
<feature type="binding site" evidence="9">
    <location>
        <position position="149"/>
    </location>
    <ligand>
        <name>Fe cation</name>
        <dbReference type="ChEBI" id="CHEBI:24875"/>
    </ligand>
</feature>
<comment type="cofactor">
    <cofactor evidence="9">
        <name>Mn(2+)</name>
        <dbReference type="ChEBI" id="CHEBI:29035"/>
    </cofactor>
    <cofactor evidence="9">
        <name>Fe(2+)</name>
        <dbReference type="ChEBI" id="CHEBI:29033"/>
    </cofactor>
    <text evidence="9">Binds 1 Mn(2+) or Fe(2+) ion per subunit.</text>
</comment>
<evidence type="ECO:0000256" key="8">
    <source>
        <dbReference type="PIRSR" id="PIRSR602481-1"/>
    </source>
</evidence>
<feature type="binding site" evidence="9">
    <location>
        <position position="132"/>
    </location>
    <ligand>
        <name>Fe cation</name>
        <dbReference type="ChEBI" id="CHEBI:24875"/>
    </ligand>
</feature>
<dbReference type="Pfam" id="PF01475">
    <property type="entry name" value="FUR"/>
    <property type="match status" value="1"/>
</dbReference>
<keyword evidence="4 8" id="KW-0862">Zinc</keyword>